<keyword evidence="8" id="KW-1185">Reference proteome</keyword>
<comment type="caution">
    <text evidence="7">The sequence shown here is derived from an EMBL/GenBank/DDBJ whole genome shotgun (WGS) entry which is preliminary data.</text>
</comment>
<evidence type="ECO:0000256" key="5">
    <source>
        <dbReference type="ARBA" id="ARBA00038253"/>
    </source>
</evidence>
<dbReference type="Proteomes" id="UP001600165">
    <property type="component" value="Unassembled WGS sequence"/>
</dbReference>
<keyword evidence="4 6" id="KW-0802">TPR repeat</keyword>
<sequence length="429" mass="48303">MSRHTKHRLRRKVGEVFLGVALGGWLAIAPVLAQQLAPEVIELFLADPTQDEVRDPLLPQPPIRRPLSPLEKLALEQQLDRLNQQAQQLLASGQTDAAFALWMREVRLRRTLSLTQELTALNRVAQYIWEQGRTYENQLVRARLQQLQAEALAAEPINLSLLGVVGSVYLTLRDQPGAVEVYRQIAAIQAERGNTAAQIVALEQVGLLQLDWFEHLAAAETYETLLAIAQQQNNSRAEETYLEAIVYSYSEAQAAAAAIPYQQQLIEVYQAQGNWVKIPQVQLGIARHYRALDQPNQALTFYRLAYAGAQASQQYDYGSQVLRELGEIYQTLGQLETALDIYRILLQVERQTYNAYGIMSAFDQIGQIYRRQGNTTAARAAFQEALILANQLSHQERYFQAQLRSLATPYPPDAVESEGWRSGSTLDES</sequence>
<evidence type="ECO:0000256" key="3">
    <source>
        <dbReference type="ARBA" id="ARBA00022737"/>
    </source>
</evidence>
<dbReference type="PANTHER" id="PTHR46630:SF1">
    <property type="entry name" value="TETRATRICOPEPTIDE REPEAT PROTEIN 29"/>
    <property type="match status" value="1"/>
</dbReference>
<dbReference type="SUPFAM" id="SSF48452">
    <property type="entry name" value="TPR-like"/>
    <property type="match status" value="1"/>
</dbReference>
<dbReference type="RefSeq" id="WP_377966865.1">
    <property type="nucleotide sequence ID" value="NZ_JBHZOL010000093.1"/>
</dbReference>
<evidence type="ECO:0000256" key="2">
    <source>
        <dbReference type="ARBA" id="ARBA00022490"/>
    </source>
</evidence>
<keyword evidence="2" id="KW-0963">Cytoplasm</keyword>
<evidence type="ECO:0000256" key="4">
    <source>
        <dbReference type="ARBA" id="ARBA00022803"/>
    </source>
</evidence>
<dbReference type="SMART" id="SM00028">
    <property type="entry name" value="TPR"/>
    <property type="match status" value="3"/>
</dbReference>
<evidence type="ECO:0000256" key="6">
    <source>
        <dbReference type="PROSITE-ProRule" id="PRU00339"/>
    </source>
</evidence>
<comment type="similarity">
    <text evidence="5">Belongs to the Rap family.</text>
</comment>
<dbReference type="Gene3D" id="1.25.40.10">
    <property type="entry name" value="Tetratricopeptide repeat domain"/>
    <property type="match status" value="2"/>
</dbReference>
<proteinExistence type="inferred from homology"/>
<evidence type="ECO:0000313" key="8">
    <source>
        <dbReference type="Proteomes" id="UP001600165"/>
    </source>
</evidence>
<dbReference type="InterPro" id="IPR019734">
    <property type="entry name" value="TPR_rpt"/>
</dbReference>
<dbReference type="InterPro" id="IPR011990">
    <property type="entry name" value="TPR-like_helical_dom_sf"/>
</dbReference>
<accession>A0ABW6IHV8</accession>
<gene>
    <name evidence="7" type="ORF">ACFVKH_16050</name>
</gene>
<organism evidence="7 8">
    <name type="scientific">Almyronema epifaneia S1</name>
    <dbReference type="NCBI Taxonomy" id="2991925"/>
    <lineage>
        <taxon>Bacteria</taxon>
        <taxon>Bacillati</taxon>
        <taxon>Cyanobacteriota</taxon>
        <taxon>Cyanophyceae</taxon>
        <taxon>Nodosilineales</taxon>
        <taxon>Nodosilineaceae</taxon>
        <taxon>Almyronema</taxon>
        <taxon>Almyronema epifaneia</taxon>
    </lineage>
</organism>
<reference evidence="7 8" key="1">
    <citation type="submission" date="2024-10" db="EMBL/GenBank/DDBJ databases">
        <authorList>
            <person name="Ratan Roy A."/>
            <person name="Morales Sandoval P.H."/>
            <person name="De Los Santos Villalobos S."/>
            <person name="Chakraborty S."/>
            <person name="Mukherjee J."/>
        </authorList>
    </citation>
    <scope>NUCLEOTIDE SEQUENCE [LARGE SCALE GENOMIC DNA]</scope>
    <source>
        <strain evidence="7 8">S1</strain>
    </source>
</reference>
<feature type="repeat" description="TPR" evidence="6">
    <location>
        <begin position="359"/>
        <end position="392"/>
    </location>
</feature>
<dbReference type="PROSITE" id="PS50005">
    <property type="entry name" value="TPR"/>
    <property type="match status" value="2"/>
</dbReference>
<keyword evidence="3" id="KW-0677">Repeat</keyword>
<feature type="repeat" description="TPR" evidence="6">
    <location>
        <begin position="319"/>
        <end position="352"/>
    </location>
</feature>
<name>A0ABW6IHV8_9CYAN</name>
<evidence type="ECO:0000256" key="1">
    <source>
        <dbReference type="ARBA" id="ARBA00004496"/>
    </source>
</evidence>
<dbReference type="PANTHER" id="PTHR46630">
    <property type="entry name" value="TETRATRICOPEPTIDE REPEAT PROTEIN 29"/>
    <property type="match status" value="1"/>
</dbReference>
<dbReference type="Pfam" id="PF13424">
    <property type="entry name" value="TPR_12"/>
    <property type="match status" value="1"/>
</dbReference>
<evidence type="ECO:0000313" key="7">
    <source>
        <dbReference type="EMBL" id="MFE4107801.1"/>
    </source>
</evidence>
<comment type="subcellular location">
    <subcellularLocation>
        <location evidence="1">Cytoplasm</location>
    </subcellularLocation>
</comment>
<protein>
    <submittedName>
        <fullName evidence="7">Tetratricopeptide repeat protein</fullName>
    </submittedName>
</protein>
<dbReference type="EMBL" id="JBHZOL010000093">
    <property type="protein sequence ID" value="MFE4107801.1"/>
    <property type="molecule type" value="Genomic_DNA"/>
</dbReference>
<dbReference type="InterPro" id="IPR051476">
    <property type="entry name" value="Bac_ResReg_Asp_Phosphatase"/>
</dbReference>